<keyword evidence="7 9" id="KW-1133">Transmembrane helix</keyword>
<dbReference type="Pfam" id="PF03116">
    <property type="entry name" value="NQR2_RnfD_RnfE"/>
    <property type="match status" value="1"/>
</dbReference>
<evidence type="ECO:0000256" key="8">
    <source>
        <dbReference type="ARBA" id="ARBA00023136"/>
    </source>
</evidence>
<feature type="transmembrane region" description="Helical" evidence="9">
    <location>
        <begin position="162"/>
        <end position="181"/>
    </location>
</feature>
<evidence type="ECO:0000256" key="4">
    <source>
        <dbReference type="ARBA" id="ARBA00022643"/>
    </source>
</evidence>
<feature type="transmembrane region" description="Helical" evidence="9">
    <location>
        <begin position="56"/>
        <end position="75"/>
    </location>
</feature>
<organism evidence="10 11">
    <name type="scientific">Ideonella lacteola</name>
    <dbReference type="NCBI Taxonomy" id="2984193"/>
    <lineage>
        <taxon>Bacteria</taxon>
        <taxon>Pseudomonadati</taxon>
        <taxon>Pseudomonadota</taxon>
        <taxon>Betaproteobacteria</taxon>
        <taxon>Burkholderiales</taxon>
        <taxon>Sphaerotilaceae</taxon>
        <taxon>Ideonella</taxon>
    </lineage>
</organism>
<dbReference type="Proteomes" id="UP001371218">
    <property type="component" value="Unassembled WGS sequence"/>
</dbReference>
<keyword evidence="1" id="KW-0813">Transport</keyword>
<proteinExistence type="predicted"/>
<keyword evidence="2" id="KW-0597">Phosphoprotein</keyword>
<keyword evidence="5 9" id="KW-0812">Transmembrane</keyword>
<feature type="transmembrane region" description="Helical" evidence="9">
    <location>
        <begin position="105"/>
        <end position="126"/>
    </location>
</feature>
<keyword evidence="3" id="KW-0285">Flavoprotein</keyword>
<evidence type="ECO:0000256" key="5">
    <source>
        <dbReference type="ARBA" id="ARBA00022692"/>
    </source>
</evidence>
<feature type="transmembrane region" description="Helical" evidence="9">
    <location>
        <begin position="214"/>
        <end position="232"/>
    </location>
</feature>
<dbReference type="InterPro" id="IPR004338">
    <property type="entry name" value="NqrB/RnfD"/>
</dbReference>
<keyword evidence="8 9" id="KW-0472">Membrane</keyword>
<evidence type="ECO:0000256" key="3">
    <source>
        <dbReference type="ARBA" id="ARBA00022630"/>
    </source>
</evidence>
<protein>
    <submittedName>
        <fullName evidence="10">RnfABCDGE type electron transport complex subunit D</fullName>
    </submittedName>
</protein>
<keyword evidence="4" id="KW-0288">FMN</keyword>
<feature type="transmembrane region" description="Helical" evidence="9">
    <location>
        <begin position="188"/>
        <end position="208"/>
    </location>
</feature>
<evidence type="ECO:0000313" key="11">
    <source>
        <dbReference type="Proteomes" id="UP001371218"/>
    </source>
</evidence>
<gene>
    <name evidence="10" type="ORF">AACH06_06280</name>
</gene>
<feature type="transmembrane region" description="Helical" evidence="9">
    <location>
        <begin position="244"/>
        <end position="261"/>
    </location>
</feature>
<feature type="transmembrane region" description="Helical" evidence="9">
    <location>
        <begin position="138"/>
        <end position="156"/>
    </location>
</feature>
<evidence type="ECO:0000256" key="7">
    <source>
        <dbReference type="ARBA" id="ARBA00022989"/>
    </source>
</evidence>
<accession>A0ABU9BKD5</accession>
<feature type="transmembrane region" description="Helical" evidence="9">
    <location>
        <begin position="267"/>
        <end position="283"/>
    </location>
</feature>
<evidence type="ECO:0000313" key="10">
    <source>
        <dbReference type="EMBL" id="MEK8030428.1"/>
    </source>
</evidence>
<name>A0ABU9BKD5_9BURK</name>
<dbReference type="EMBL" id="JBBUTG010000003">
    <property type="protein sequence ID" value="MEK8030428.1"/>
    <property type="molecule type" value="Genomic_DNA"/>
</dbReference>
<evidence type="ECO:0000256" key="1">
    <source>
        <dbReference type="ARBA" id="ARBA00022448"/>
    </source>
</evidence>
<comment type="caution">
    <text evidence="10">The sequence shown here is derived from an EMBL/GenBank/DDBJ whole genome shotgun (WGS) entry which is preliminary data.</text>
</comment>
<evidence type="ECO:0000256" key="6">
    <source>
        <dbReference type="ARBA" id="ARBA00022967"/>
    </source>
</evidence>
<evidence type="ECO:0000256" key="9">
    <source>
        <dbReference type="SAM" id="Phobius"/>
    </source>
</evidence>
<evidence type="ECO:0000256" key="2">
    <source>
        <dbReference type="ARBA" id="ARBA00022553"/>
    </source>
</evidence>
<keyword evidence="6" id="KW-1278">Translocase</keyword>
<reference evidence="10 11" key="1">
    <citation type="submission" date="2024-04" db="EMBL/GenBank/DDBJ databases">
        <title>Novel species of the genus Ideonella isolated from streams.</title>
        <authorList>
            <person name="Lu H."/>
        </authorList>
    </citation>
    <scope>NUCLEOTIDE SEQUENCE [LARGE SCALE GENOMIC DNA]</scope>
    <source>
        <strain evidence="10 11">DXS29W</strain>
    </source>
</reference>
<keyword evidence="11" id="KW-1185">Reference proteome</keyword>
<dbReference type="RefSeq" id="WP_341424795.1">
    <property type="nucleotide sequence ID" value="NZ_JBBUTG010000003.1"/>
</dbReference>
<sequence length="297" mass="32439">MSAARLGRPNWLEWRRPRAFSAVTRGIGTLDARLFQAVFQASLLLAGALWCDFALGAWQVMACFASALISQWLWLRATGLKERGVLSAVITGFGLSLLVRADNLWVHPLLAAVAISSKFIWRYRFVPDQPDAGSAHRFNPANLGAVIAGYVLPGAWLSPGQWGHSAALALGVMLLGAVVSSKARRADASWVFLGTFAGLVAARALYLGLNPWSIWHQLDNGALLLFAFFMISDPMTTPRHTRHRIAFAVVVALGAFGWQYALFKPNGPIVALFMASLAVPWLNRRAARAGQALGYRW</sequence>